<sequence>MEFNFHSLNNIKNMEIIDLKLGAKIGFIRDLKINCDESKIESILIPIQKNSFFGKMEFIEIPWSDIIKIGVDVILVDTKGKLEGDN</sequence>
<name>A0A1M4X6Q0_9CLOT</name>
<dbReference type="RefSeq" id="WP_072896373.1">
    <property type="nucleotide sequence ID" value="NZ_FQVM01000016.1"/>
</dbReference>
<accession>A0A1M4X6Q0</accession>
<dbReference type="PANTHER" id="PTHR40061:SF1">
    <property type="entry name" value="SPORULATION PROTEIN YLMC-RELATED"/>
    <property type="match status" value="1"/>
</dbReference>
<dbReference type="SUPFAM" id="SSF50346">
    <property type="entry name" value="PRC-barrel domain"/>
    <property type="match status" value="1"/>
</dbReference>
<proteinExistence type="predicted"/>
<feature type="domain" description="PRC-barrel" evidence="1">
    <location>
        <begin position="5"/>
        <end position="80"/>
    </location>
</feature>
<gene>
    <name evidence="2" type="ORF">SAMN05443638_11623</name>
</gene>
<organism evidence="2 3">
    <name type="scientific">Clostridium fallax</name>
    <dbReference type="NCBI Taxonomy" id="1533"/>
    <lineage>
        <taxon>Bacteria</taxon>
        <taxon>Bacillati</taxon>
        <taxon>Bacillota</taxon>
        <taxon>Clostridia</taxon>
        <taxon>Eubacteriales</taxon>
        <taxon>Clostridiaceae</taxon>
        <taxon>Clostridium</taxon>
    </lineage>
</organism>
<dbReference type="NCBIfam" id="TIGR02888">
    <property type="entry name" value="spore_YlmC_YmxH"/>
    <property type="match status" value="1"/>
</dbReference>
<keyword evidence="3" id="KW-1185">Reference proteome</keyword>
<dbReference type="InterPro" id="IPR011033">
    <property type="entry name" value="PRC_barrel-like_sf"/>
</dbReference>
<evidence type="ECO:0000313" key="2">
    <source>
        <dbReference type="EMBL" id="SHE89170.1"/>
    </source>
</evidence>
<dbReference type="EMBL" id="FQVM01000016">
    <property type="protein sequence ID" value="SHE89170.1"/>
    <property type="molecule type" value="Genomic_DNA"/>
</dbReference>
<dbReference type="Pfam" id="PF05239">
    <property type="entry name" value="PRC"/>
    <property type="match status" value="1"/>
</dbReference>
<dbReference type="AlphaFoldDB" id="A0A1M4X6Q0"/>
<dbReference type="PANTHER" id="PTHR40061">
    <property type="entry name" value="SPORULATION PROTEIN YLMC-RELATED"/>
    <property type="match status" value="1"/>
</dbReference>
<dbReference type="Proteomes" id="UP000184035">
    <property type="component" value="Unassembled WGS sequence"/>
</dbReference>
<dbReference type="InterPro" id="IPR027275">
    <property type="entry name" value="PRC-brl_dom"/>
</dbReference>
<dbReference type="OrthoDB" id="6024937at2"/>
<evidence type="ECO:0000259" key="1">
    <source>
        <dbReference type="Pfam" id="PF05239"/>
    </source>
</evidence>
<dbReference type="Gene3D" id="2.30.30.240">
    <property type="entry name" value="PRC-barrel domain"/>
    <property type="match status" value="1"/>
</dbReference>
<dbReference type="InterPro" id="IPR014238">
    <property type="entry name" value="Spore_YlmC/YmxH"/>
</dbReference>
<evidence type="ECO:0000313" key="3">
    <source>
        <dbReference type="Proteomes" id="UP000184035"/>
    </source>
</evidence>
<dbReference type="STRING" id="1533.SAMN05443638_11623"/>
<reference evidence="2 3" key="1">
    <citation type="submission" date="2016-11" db="EMBL/GenBank/DDBJ databases">
        <authorList>
            <person name="Jaros S."/>
            <person name="Januszkiewicz K."/>
            <person name="Wedrychowicz H."/>
        </authorList>
    </citation>
    <scope>NUCLEOTIDE SEQUENCE [LARGE SCALE GENOMIC DNA]</scope>
    <source>
        <strain evidence="2 3">DSM 2631</strain>
    </source>
</reference>
<protein>
    <submittedName>
        <fullName evidence="2">Sporulation protein, YlmC/YmxH family</fullName>
    </submittedName>
</protein>